<dbReference type="Proteomes" id="UP001140066">
    <property type="component" value="Unassembled WGS sequence"/>
</dbReference>
<feature type="non-terminal residue" evidence="1">
    <location>
        <position position="1"/>
    </location>
</feature>
<reference evidence="1" key="1">
    <citation type="submission" date="2022-07" db="EMBL/GenBank/DDBJ databases">
        <title>Phylogenomic reconstructions and comparative analyses of Kickxellomycotina fungi.</title>
        <authorList>
            <person name="Reynolds N.K."/>
            <person name="Stajich J.E."/>
            <person name="Barry K."/>
            <person name="Grigoriev I.V."/>
            <person name="Crous P."/>
            <person name="Smith M.E."/>
        </authorList>
    </citation>
    <scope>NUCLEOTIDE SEQUENCE</scope>
    <source>
        <strain evidence="1">BCRC 34191</strain>
    </source>
</reference>
<keyword evidence="2" id="KW-1185">Reference proteome</keyword>
<dbReference type="EMBL" id="JANBUK010001898">
    <property type="protein sequence ID" value="KAJ2776792.1"/>
    <property type="molecule type" value="Genomic_DNA"/>
</dbReference>
<evidence type="ECO:0000313" key="2">
    <source>
        <dbReference type="Proteomes" id="UP001140066"/>
    </source>
</evidence>
<organism evidence="1 2">
    <name type="scientific">Coemansia linderi</name>
    <dbReference type="NCBI Taxonomy" id="2663919"/>
    <lineage>
        <taxon>Eukaryota</taxon>
        <taxon>Fungi</taxon>
        <taxon>Fungi incertae sedis</taxon>
        <taxon>Zoopagomycota</taxon>
        <taxon>Kickxellomycotina</taxon>
        <taxon>Kickxellomycetes</taxon>
        <taxon>Kickxellales</taxon>
        <taxon>Kickxellaceae</taxon>
        <taxon>Coemansia</taxon>
    </lineage>
</organism>
<gene>
    <name evidence="1" type="ORF">GGI18_004291</name>
</gene>
<sequence>NYANASSCNSRDLSTELQGHSGKIVTMGSDHVDIKGRGTAAISKNCSDIGIDNVCTLRILP</sequence>
<proteinExistence type="predicted"/>
<comment type="caution">
    <text evidence="1">The sequence shown here is derived from an EMBL/GenBank/DDBJ whole genome shotgun (WGS) entry which is preliminary data.</text>
</comment>
<accession>A0ACC1K9B9</accession>
<protein>
    <submittedName>
        <fullName evidence="1">Uncharacterized protein</fullName>
    </submittedName>
</protein>
<name>A0ACC1K9B9_9FUNG</name>
<evidence type="ECO:0000313" key="1">
    <source>
        <dbReference type="EMBL" id="KAJ2776792.1"/>
    </source>
</evidence>